<proteinExistence type="predicted"/>
<gene>
    <name evidence="1" type="ORF">CU100_15390</name>
</gene>
<dbReference type="AlphaFoldDB" id="A0A2P7ARC0"/>
<protein>
    <submittedName>
        <fullName evidence="1">Uncharacterized protein</fullName>
    </submittedName>
</protein>
<organism evidence="1 2">
    <name type="scientific">Phyllobacterium endophyticum</name>
    <dbReference type="NCBI Taxonomy" id="1149773"/>
    <lineage>
        <taxon>Bacteria</taxon>
        <taxon>Pseudomonadati</taxon>
        <taxon>Pseudomonadota</taxon>
        <taxon>Alphaproteobacteria</taxon>
        <taxon>Hyphomicrobiales</taxon>
        <taxon>Phyllobacteriaceae</taxon>
        <taxon>Phyllobacterium</taxon>
    </lineage>
</organism>
<comment type="caution">
    <text evidence="1">The sequence shown here is derived from an EMBL/GenBank/DDBJ whole genome shotgun (WGS) entry which is preliminary data.</text>
</comment>
<evidence type="ECO:0000313" key="1">
    <source>
        <dbReference type="EMBL" id="PSH56730.1"/>
    </source>
</evidence>
<keyword evidence="2" id="KW-1185">Reference proteome</keyword>
<dbReference type="Proteomes" id="UP000241158">
    <property type="component" value="Unassembled WGS sequence"/>
</dbReference>
<evidence type="ECO:0000313" key="2">
    <source>
        <dbReference type="Proteomes" id="UP000241158"/>
    </source>
</evidence>
<name>A0A2P7ARC0_9HYPH</name>
<reference evidence="2" key="1">
    <citation type="submission" date="2017-11" db="EMBL/GenBank/DDBJ databases">
        <authorList>
            <person name="Kuznetsova I."/>
            <person name="Sazanova A."/>
            <person name="Chirak E."/>
            <person name="Safronova V."/>
            <person name="Willems A."/>
        </authorList>
    </citation>
    <scope>NUCLEOTIDE SEQUENCE [LARGE SCALE GENOMIC DNA]</scope>
    <source>
        <strain evidence="2">PEPV15</strain>
    </source>
</reference>
<dbReference type="EMBL" id="PGGN01000003">
    <property type="protein sequence ID" value="PSH56730.1"/>
    <property type="molecule type" value="Genomic_DNA"/>
</dbReference>
<sequence>MFLADKLGAWRPHRSLSVDGEGFIIYRFHKKESAECFLKAFDGEWITPEQRKKCTWRSKNVRMMVGRDFVQSIVHHQALKDANVRRF</sequence>
<accession>A0A2P7ARC0</accession>